<name>A0ABN8HTT6_9NEOP</name>
<protein>
    <submittedName>
        <fullName evidence="1">Uncharacterized protein</fullName>
    </submittedName>
</protein>
<organism evidence="1 2">
    <name type="scientific">Iphiclides podalirius</name>
    <name type="common">scarce swallowtail</name>
    <dbReference type="NCBI Taxonomy" id="110791"/>
    <lineage>
        <taxon>Eukaryota</taxon>
        <taxon>Metazoa</taxon>
        <taxon>Ecdysozoa</taxon>
        <taxon>Arthropoda</taxon>
        <taxon>Hexapoda</taxon>
        <taxon>Insecta</taxon>
        <taxon>Pterygota</taxon>
        <taxon>Neoptera</taxon>
        <taxon>Endopterygota</taxon>
        <taxon>Lepidoptera</taxon>
        <taxon>Glossata</taxon>
        <taxon>Ditrysia</taxon>
        <taxon>Papilionoidea</taxon>
        <taxon>Papilionidae</taxon>
        <taxon>Papilioninae</taxon>
        <taxon>Iphiclides</taxon>
    </lineage>
</organism>
<keyword evidence="2" id="KW-1185">Reference proteome</keyword>
<sequence>MYVRLAATKHYGHCLVKLASSREQYYAAFSSPAALPVPGAIDFLRMSKEQVSMWPISQTKPKPDPVFYWDLAQFGEIFYCTVTPISS</sequence>
<gene>
    <name evidence="1" type="ORF">IPOD504_LOCUS3027</name>
</gene>
<dbReference type="EMBL" id="OW152825">
    <property type="protein sequence ID" value="CAH2041251.1"/>
    <property type="molecule type" value="Genomic_DNA"/>
</dbReference>
<evidence type="ECO:0000313" key="1">
    <source>
        <dbReference type="EMBL" id="CAH2041251.1"/>
    </source>
</evidence>
<reference evidence="1" key="1">
    <citation type="submission" date="2022-03" db="EMBL/GenBank/DDBJ databases">
        <authorList>
            <person name="Martin H S."/>
        </authorList>
    </citation>
    <scope>NUCLEOTIDE SEQUENCE</scope>
</reference>
<dbReference type="Proteomes" id="UP000837857">
    <property type="component" value="Chromosome 13"/>
</dbReference>
<accession>A0ABN8HTT6</accession>
<evidence type="ECO:0000313" key="2">
    <source>
        <dbReference type="Proteomes" id="UP000837857"/>
    </source>
</evidence>
<proteinExistence type="predicted"/>
<feature type="non-terminal residue" evidence="1">
    <location>
        <position position="1"/>
    </location>
</feature>